<dbReference type="Pfam" id="PF00722">
    <property type="entry name" value="Glyco_hydro_16"/>
    <property type="match status" value="1"/>
</dbReference>
<evidence type="ECO:0000256" key="1">
    <source>
        <dbReference type="ARBA" id="ARBA00022512"/>
    </source>
</evidence>
<dbReference type="Pfam" id="PF06955">
    <property type="entry name" value="XET_C"/>
    <property type="match status" value="1"/>
</dbReference>
<dbReference type="GO" id="GO:0010411">
    <property type="term" value="P:xyloglucan metabolic process"/>
    <property type="evidence" value="ECO:0007669"/>
    <property type="project" value="InterPro"/>
</dbReference>
<keyword evidence="6" id="KW-1015">Disulfide bond</keyword>
<dbReference type="PIRSF" id="PIRSF005604">
    <property type="entry name" value="XET"/>
    <property type="match status" value="1"/>
</dbReference>
<dbReference type="SUPFAM" id="SSF49899">
    <property type="entry name" value="Concanavalin A-like lectins/glucanases"/>
    <property type="match status" value="1"/>
</dbReference>
<keyword evidence="5 8" id="KW-0378">Hydrolase</keyword>
<keyword evidence="2 8" id="KW-0052">Apoplast</keyword>
<keyword evidence="3 8" id="KW-0964">Secreted</keyword>
<keyword evidence="4 8" id="KW-0808">Transferase</keyword>
<dbReference type="InterPro" id="IPR044791">
    <property type="entry name" value="Beta-glucanase/XTH"/>
</dbReference>
<protein>
    <recommendedName>
        <fullName evidence="8">Xyloglucan endotransglucosylase/hydrolase</fullName>
        <ecNumber evidence="8">2.4.1.207</ecNumber>
    </recommendedName>
</protein>
<evidence type="ECO:0000313" key="10">
    <source>
        <dbReference type="EMBL" id="RVW39196.1"/>
    </source>
</evidence>
<comment type="PTM">
    <text evidence="8">Contains at least one intrachain disulfide bond essential for its enzymatic activity.</text>
</comment>
<reference evidence="10 11" key="1">
    <citation type="journal article" date="2018" name="PLoS Genet.">
        <title>Population sequencing reveals clonal diversity and ancestral inbreeding in the grapevine cultivar Chardonnay.</title>
        <authorList>
            <person name="Roach M.J."/>
            <person name="Johnson D.L."/>
            <person name="Bohlmann J."/>
            <person name="van Vuuren H.J."/>
            <person name="Jones S.J."/>
            <person name="Pretorius I.S."/>
            <person name="Schmidt S.A."/>
            <person name="Borneman A.R."/>
        </authorList>
    </citation>
    <scope>NUCLEOTIDE SEQUENCE [LARGE SCALE GENOMIC DNA]</scope>
    <source>
        <strain evidence="11">cv. Chardonnay</strain>
        <tissue evidence="10">Leaf</tissue>
    </source>
</reference>
<evidence type="ECO:0000256" key="5">
    <source>
        <dbReference type="ARBA" id="ARBA00022801"/>
    </source>
</evidence>
<feature type="domain" description="GH16" evidence="9">
    <location>
        <begin position="1"/>
        <end position="199"/>
    </location>
</feature>
<dbReference type="InterPro" id="IPR010713">
    <property type="entry name" value="XET_C"/>
</dbReference>
<keyword evidence="1 8" id="KW-0134">Cell wall</keyword>
<dbReference type="GO" id="GO:0048046">
    <property type="term" value="C:apoplast"/>
    <property type="evidence" value="ECO:0007669"/>
    <property type="project" value="UniProtKB-SubCell"/>
</dbReference>
<dbReference type="GO" id="GO:0016762">
    <property type="term" value="F:xyloglucan:xyloglucosyl transferase activity"/>
    <property type="evidence" value="ECO:0007669"/>
    <property type="project" value="UniProtKB-EC"/>
</dbReference>
<keyword evidence="8" id="KW-0961">Cell wall biogenesis/degradation</keyword>
<evidence type="ECO:0000256" key="6">
    <source>
        <dbReference type="ARBA" id="ARBA00023157"/>
    </source>
</evidence>
<organism evidence="10 11">
    <name type="scientific">Vitis vinifera</name>
    <name type="common">Grape</name>
    <dbReference type="NCBI Taxonomy" id="29760"/>
    <lineage>
        <taxon>Eukaryota</taxon>
        <taxon>Viridiplantae</taxon>
        <taxon>Streptophyta</taxon>
        <taxon>Embryophyta</taxon>
        <taxon>Tracheophyta</taxon>
        <taxon>Spermatophyta</taxon>
        <taxon>Magnoliopsida</taxon>
        <taxon>eudicotyledons</taxon>
        <taxon>Gunneridae</taxon>
        <taxon>Pentapetalae</taxon>
        <taxon>rosids</taxon>
        <taxon>Vitales</taxon>
        <taxon>Vitaceae</taxon>
        <taxon>Viteae</taxon>
        <taxon>Vitis</taxon>
    </lineage>
</organism>
<dbReference type="InterPro" id="IPR013320">
    <property type="entry name" value="ConA-like_dom_sf"/>
</dbReference>
<dbReference type="GO" id="GO:0042546">
    <property type="term" value="P:cell wall biogenesis"/>
    <property type="evidence" value="ECO:0007669"/>
    <property type="project" value="InterPro"/>
</dbReference>
<dbReference type="Gene3D" id="2.60.120.200">
    <property type="match status" value="1"/>
</dbReference>
<evidence type="ECO:0000256" key="2">
    <source>
        <dbReference type="ARBA" id="ARBA00022523"/>
    </source>
</evidence>
<dbReference type="EC" id="2.4.1.207" evidence="8"/>
<evidence type="ECO:0000313" key="11">
    <source>
        <dbReference type="Proteomes" id="UP000288805"/>
    </source>
</evidence>
<evidence type="ECO:0000259" key="9">
    <source>
        <dbReference type="PROSITE" id="PS51762"/>
    </source>
</evidence>
<dbReference type="AlphaFoldDB" id="A0A438DUL3"/>
<evidence type="ECO:0000256" key="8">
    <source>
        <dbReference type="RuleBase" id="RU361120"/>
    </source>
</evidence>
<dbReference type="Proteomes" id="UP000288805">
    <property type="component" value="Unassembled WGS sequence"/>
</dbReference>
<comment type="similarity">
    <text evidence="8">Belongs to the glycosyl hydrolase 16 family.</text>
</comment>
<dbReference type="GO" id="GO:0004553">
    <property type="term" value="F:hydrolase activity, hydrolyzing O-glycosyl compounds"/>
    <property type="evidence" value="ECO:0007669"/>
    <property type="project" value="InterPro"/>
</dbReference>
<dbReference type="PROSITE" id="PS51762">
    <property type="entry name" value="GH16_2"/>
    <property type="match status" value="1"/>
</dbReference>
<dbReference type="PANTHER" id="PTHR31062">
    <property type="entry name" value="XYLOGLUCAN ENDOTRANSGLUCOSYLASE/HYDROLASE PROTEIN 8-RELATED"/>
    <property type="match status" value="1"/>
</dbReference>
<evidence type="ECO:0000256" key="3">
    <source>
        <dbReference type="ARBA" id="ARBA00022525"/>
    </source>
</evidence>
<accession>A0A438DUL3</accession>
<name>A0A438DUL3_VITVI</name>
<dbReference type="GO" id="GO:0071555">
    <property type="term" value="P:cell wall organization"/>
    <property type="evidence" value="ECO:0007669"/>
    <property type="project" value="UniProtKB-KW"/>
</dbReference>
<sequence length="261" mass="30365">MYKRPPYITGEGVASFHQNFDVSWGHDHVLALGHGGTRIQLTMDEHSGCGIMSKLKYGSGFFSNEIEAPGERLYCCCHHLLFDFEFLGGSKKTILQTNIYTNGVGGREQRIHLWFDPTSDFHSYSILWNHYQLVFYIDNIPIRVFKNNTRLGVGYPTQGMMIEGTLWNGEGWASNGKPINWREGPFKAIYEGFKIEGCPLEGPIISQECETSKYWWNGEKFRQLDPVQQRAYENVRRKYVNYDYCNDRWRYPEAPLECQEQ</sequence>
<evidence type="ECO:0000256" key="4">
    <source>
        <dbReference type="ARBA" id="ARBA00022679"/>
    </source>
</evidence>
<comment type="caution">
    <text evidence="10">The sequence shown here is derived from an EMBL/GenBank/DDBJ whole genome shotgun (WGS) entry which is preliminary data.</text>
</comment>
<comment type="subcellular location">
    <subcellularLocation>
        <location evidence="8">Secreted</location>
        <location evidence="8">Cell wall</location>
    </subcellularLocation>
    <subcellularLocation>
        <location evidence="8">Secreted</location>
        <location evidence="8">Extracellular space</location>
        <location evidence="8">Apoplast</location>
    </subcellularLocation>
</comment>
<keyword evidence="7 8" id="KW-0326">Glycosidase</keyword>
<proteinExistence type="inferred from homology"/>
<evidence type="ECO:0000256" key="7">
    <source>
        <dbReference type="ARBA" id="ARBA00023295"/>
    </source>
</evidence>
<dbReference type="EMBL" id="QGNW01001493">
    <property type="protein sequence ID" value="RVW39196.1"/>
    <property type="molecule type" value="Genomic_DNA"/>
</dbReference>
<gene>
    <name evidence="10" type="primary">XTH2_5</name>
    <name evidence="10" type="ORF">CK203_078156</name>
</gene>
<comment type="function">
    <text evidence="8">Catalyzes xyloglucan endohydrolysis (XEH) and/or endotransglycosylation (XET). Cleaves and religates xyloglucan polymers, an essential constituent of the primary cell wall, and thereby participates in cell wall construction of growing tissues.</text>
</comment>
<dbReference type="InterPro" id="IPR016455">
    <property type="entry name" value="XTH"/>
</dbReference>
<dbReference type="InterPro" id="IPR000757">
    <property type="entry name" value="Beta-glucanase-like"/>
</dbReference>